<name>A0A6J8CSE1_MYTCO</name>
<feature type="transmembrane region" description="Helical" evidence="9">
    <location>
        <begin position="298"/>
        <end position="318"/>
    </location>
</feature>
<comment type="subcellular location">
    <subcellularLocation>
        <location evidence="1">Cell membrane</location>
        <topology evidence="1">Multi-pass membrane protein</topology>
    </subcellularLocation>
</comment>
<keyword evidence="12" id="KW-1185">Reference proteome</keyword>
<evidence type="ECO:0000313" key="12">
    <source>
        <dbReference type="Proteomes" id="UP000507470"/>
    </source>
</evidence>
<dbReference type="GO" id="GO:0004930">
    <property type="term" value="F:G protein-coupled receptor activity"/>
    <property type="evidence" value="ECO:0007669"/>
    <property type="project" value="UniProtKB-KW"/>
</dbReference>
<dbReference type="InterPro" id="IPR017452">
    <property type="entry name" value="GPCR_Rhodpsn_7TM"/>
</dbReference>
<organism evidence="11 12">
    <name type="scientific">Mytilus coruscus</name>
    <name type="common">Sea mussel</name>
    <dbReference type="NCBI Taxonomy" id="42192"/>
    <lineage>
        <taxon>Eukaryota</taxon>
        <taxon>Metazoa</taxon>
        <taxon>Spiralia</taxon>
        <taxon>Lophotrochozoa</taxon>
        <taxon>Mollusca</taxon>
        <taxon>Bivalvia</taxon>
        <taxon>Autobranchia</taxon>
        <taxon>Pteriomorphia</taxon>
        <taxon>Mytilida</taxon>
        <taxon>Mytiloidea</taxon>
        <taxon>Mytilidae</taxon>
        <taxon>Mytilinae</taxon>
        <taxon>Mytilus</taxon>
    </lineage>
</organism>
<dbReference type="Gene3D" id="1.20.1070.10">
    <property type="entry name" value="Rhodopsin 7-helix transmembrane proteins"/>
    <property type="match status" value="2"/>
</dbReference>
<dbReference type="Proteomes" id="UP000507470">
    <property type="component" value="Unassembled WGS sequence"/>
</dbReference>
<dbReference type="PANTHER" id="PTHR24228:SF59">
    <property type="entry name" value="NEUROPEPTIDE RECEPTOR 15"/>
    <property type="match status" value="1"/>
</dbReference>
<dbReference type="EMBL" id="CACVKT020005775">
    <property type="protein sequence ID" value="CAC5397800.1"/>
    <property type="molecule type" value="Genomic_DNA"/>
</dbReference>
<keyword evidence="4 9" id="KW-1133">Transmembrane helix</keyword>
<evidence type="ECO:0000256" key="1">
    <source>
        <dbReference type="ARBA" id="ARBA00004651"/>
    </source>
</evidence>
<feature type="transmembrane region" description="Helical" evidence="9">
    <location>
        <begin position="128"/>
        <end position="152"/>
    </location>
</feature>
<protein>
    <recommendedName>
        <fullName evidence="10">G-protein coupled receptors family 1 profile domain-containing protein</fullName>
    </recommendedName>
</protein>
<evidence type="ECO:0000256" key="5">
    <source>
        <dbReference type="ARBA" id="ARBA00023040"/>
    </source>
</evidence>
<evidence type="ECO:0000313" key="11">
    <source>
        <dbReference type="EMBL" id="CAC5397800.1"/>
    </source>
</evidence>
<dbReference type="GO" id="GO:0005886">
    <property type="term" value="C:plasma membrane"/>
    <property type="evidence" value="ECO:0007669"/>
    <property type="project" value="UniProtKB-SubCell"/>
</dbReference>
<keyword evidence="6 9" id="KW-0472">Membrane</keyword>
<dbReference type="OrthoDB" id="6077868at2759"/>
<feature type="transmembrane region" description="Helical" evidence="9">
    <location>
        <begin position="183"/>
        <end position="204"/>
    </location>
</feature>
<feature type="transmembrane region" description="Helical" evidence="9">
    <location>
        <begin position="347"/>
        <end position="368"/>
    </location>
</feature>
<dbReference type="Pfam" id="PF00001">
    <property type="entry name" value="7tm_1"/>
    <property type="match status" value="1"/>
</dbReference>
<evidence type="ECO:0000256" key="2">
    <source>
        <dbReference type="ARBA" id="ARBA00022475"/>
    </source>
</evidence>
<dbReference type="PRINTS" id="PR00237">
    <property type="entry name" value="GPCRRHODOPSN"/>
</dbReference>
<keyword evidence="3 9" id="KW-0812">Transmembrane</keyword>
<feature type="transmembrane region" description="Helical" evidence="9">
    <location>
        <begin position="252"/>
        <end position="277"/>
    </location>
</feature>
<keyword evidence="7" id="KW-0675">Receptor</keyword>
<sequence>MWKIERRTCLYQDYVFDCIWYPRVCCSYITYHYLSRILKTVFSSLKVQKNEESGAKKEIEKTDDDKNRPDIECKDMEMMTSSNQSMIPETKPDCVGQQAIKSRPVANNMESTASRKQRIINRRITNKLTVMFFIITTVFVLCFIPKVAIMGLEGIDEDFWENLSTSQRPEWNEEITNSLMPNIIMLSIYIALGAIGNVLVLLIYTFQMKEASDERYFIPILAFFDMIAAIYIGVLVYYIFQCFNQAKFSSNILCKTLVFFVGNTTYNSVFILFIIAIQRYMKVCMPLKQPMSIYVKRTALLLALLMSLICALPLPFVFGTTPFHNIDYGVSGMRYGRLKDGHPFVRAGYSVVAGLFVFVIVKSLIIVYGRIISTVFVGLQVNKKTYGLIRKETKQLM</sequence>
<keyword evidence="5" id="KW-0297">G-protein coupled receptor</keyword>
<evidence type="ECO:0000256" key="7">
    <source>
        <dbReference type="ARBA" id="ARBA00023170"/>
    </source>
</evidence>
<reference evidence="11 12" key="1">
    <citation type="submission" date="2020-06" db="EMBL/GenBank/DDBJ databases">
        <authorList>
            <person name="Li R."/>
            <person name="Bekaert M."/>
        </authorList>
    </citation>
    <scope>NUCLEOTIDE SEQUENCE [LARGE SCALE GENOMIC DNA]</scope>
    <source>
        <strain evidence="12">wild</strain>
    </source>
</reference>
<evidence type="ECO:0000256" key="4">
    <source>
        <dbReference type="ARBA" id="ARBA00022989"/>
    </source>
</evidence>
<keyword evidence="2" id="KW-1003">Cell membrane</keyword>
<accession>A0A6J8CSE1</accession>
<dbReference type="AlphaFoldDB" id="A0A6J8CSE1"/>
<evidence type="ECO:0000256" key="8">
    <source>
        <dbReference type="ARBA" id="ARBA00023224"/>
    </source>
</evidence>
<dbReference type="PANTHER" id="PTHR24228">
    <property type="entry name" value="B2 BRADYKININ RECEPTOR/ANGIOTENSIN II RECEPTOR"/>
    <property type="match status" value="1"/>
</dbReference>
<dbReference type="InterPro" id="IPR000276">
    <property type="entry name" value="GPCR_Rhodpsn"/>
</dbReference>
<gene>
    <name evidence="11" type="ORF">MCOR_32213</name>
</gene>
<dbReference type="PROSITE" id="PS50262">
    <property type="entry name" value="G_PROTEIN_RECEP_F1_2"/>
    <property type="match status" value="1"/>
</dbReference>
<evidence type="ECO:0000256" key="3">
    <source>
        <dbReference type="ARBA" id="ARBA00022692"/>
    </source>
</evidence>
<keyword evidence="8" id="KW-0807">Transducer</keyword>
<dbReference type="SUPFAM" id="SSF81321">
    <property type="entry name" value="Family A G protein-coupled receptor-like"/>
    <property type="match status" value="1"/>
</dbReference>
<feature type="domain" description="G-protein coupled receptors family 1 profile" evidence="10">
    <location>
        <begin position="196"/>
        <end position="397"/>
    </location>
</feature>
<evidence type="ECO:0000256" key="6">
    <source>
        <dbReference type="ARBA" id="ARBA00023136"/>
    </source>
</evidence>
<evidence type="ECO:0000256" key="9">
    <source>
        <dbReference type="SAM" id="Phobius"/>
    </source>
</evidence>
<feature type="transmembrane region" description="Helical" evidence="9">
    <location>
        <begin position="216"/>
        <end position="240"/>
    </location>
</feature>
<proteinExistence type="predicted"/>
<evidence type="ECO:0000259" key="10">
    <source>
        <dbReference type="PROSITE" id="PS50262"/>
    </source>
</evidence>